<sequence length="563" mass="59495">MADLRRSHEEQLELLEKAAQLLTGYVASANTDTSKPVVQLASPDELRAAFGEAGVPMQLPAGQAAVETDALLDALRQVLRFSMRTSHPLFYNQLYARVEPAGLAAEWLAAATNTNVHTFEVAPVYTMLEGEVIAKMASIVGYPESTRDGLLVPGGSASNLYAMHIARHRAFPDVRRRGLGAAPPLAAFTSSHSHYSYTKAAALTGLGTDNMVAVETDEFGAMLPEALEAAVERAAAAGQKPFFVGLTAGTTVTGAFDPVDAVADVCARHGLWLHVDGCWGASLLLSRKHRHVLAGLERADSVAWNAHKMMGVPLACSAFLTRHRGLLEAANSSGATYLFQPDKLHTAMDIGDKSLQCGRKSDSLKLWLMWKAVGDAGWEARIDHCVALADHFQSALSDPKWGGAFRLVMPRACTNVCFWWVPPALRPFDPAAATEEQLLAIGRAAPRIKALMQAKGDAMIGFQPLGPRRPNFFRIVFANAWSTTFEMVDALLERINDYGLQAFAADAAAAAAEAAAPAPAGAGVKHAAAAGAVGAGSPAGAAAVLRRVSKSSAEAAGEGVAAV</sequence>
<keyword evidence="9" id="KW-1185">Reference proteome</keyword>
<dbReference type="InterPro" id="IPR015424">
    <property type="entry name" value="PyrdxlP-dep_Trfase"/>
</dbReference>
<comment type="cofactor">
    <cofactor evidence="1 6 7">
        <name>pyridoxal 5'-phosphate</name>
        <dbReference type="ChEBI" id="CHEBI:597326"/>
    </cofactor>
</comment>
<dbReference type="OrthoDB" id="639767at2759"/>
<evidence type="ECO:0000256" key="4">
    <source>
        <dbReference type="ARBA" id="ARBA00022898"/>
    </source>
</evidence>
<organism evidence="8 9">
    <name type="scientific">Raphidocelis subcapitata</name>
    <dbReference type="NCBI Taxonomy" id="307507"/>
    <lineage>
        <taxon>Eukaryota</taxon>
        <taxon>Viridiplantae</taxon>
        <taxon>Chlorophyta</taxon>
        <taxon>core chlorophytes</taxon>
        <taxon>Chlorophyceae</taxon>
        <taxon>CS clade</taxon>
        <taxon>Sphaeropleales</taxon>
        <taxon>Selenastraceae</taxon>
        <taxon>Raphidocelis</taxon>
    </lineage>
</organism>
<dbReference type="GO" id="GO:0005737">
    <property type="term" value="C:cytoplasm"/>
    <property type="evidence" value="ECO:0007669"/>
    <property type="project" value="TreeGrafter"/>
</dbReference>
<evidence type="ECO:0000313" key="9">
    <source>
        <dbReference type="Proteomes" id="UP000247498"/>
    </source>
</evidence>
<dbReference type="GO" id="GO:0030170">
    <property type="term" value="F:pyridoxal phosphate binding"/>
    <property type="evidence" value="ECO:0007669"/>
    <property type="project" value="InterPro"/>
</dbReference>
<dbReference type="InterPro" id="IPR015421">
    <property type="entry name" value="PyrdxlP-dep_Trfase_major"/>
</dbReference>
<dbReference type="Gene3D" id="3.40.640.10">
    <property type="entry name" value="Type I PLP-dependent aspartate aminotransferase-like (Major domain)"/>
    <property type="match status" value="1"/>
</dbReference>
<evidence type="ECO:0000256" key="6">
    <source>
        <dbReference type="PIRSR" id="PIRSR602129-50"/>
    </source>
</evidence>
<keyword evidence="5 7" id="KW-0456">Lyase</keyword>
<evidence type="ECO:0000256" key="5">
    <source>
        <dbReference type="ARBA" id="ARBA00023239"/>
    </source>
</evidence>
<reference evidence="8 9" key="1">
    <citation type="journal article" date="2018" name="Sci. Rep.">
        <title>Raphidocelis subcapitata (=Pseudokirchneriella subcapitata) provides an insight into genome evolution and environmental adaptations in the Sphaeropleales.</title>
        <authorList>
            <person name="Suzuki S."/>
            <person name="Yamaguchi H."/>
            <person name="Nakajima N."/>
            <person name="Kawachi M."/>
        </authorList>
    </citation>
    <scope>NUCLEOTIDE SEQUENCE [LARGE SCALE GENOMIC DNA]</scope>
    <source>
        <strain evidence="8 9">NIES-35</strain>
    </source>
</reference>
<feature type="modified residue" description="N6-(pyridoxal phosphate)lysine" evidence="6">
    <location>
        <position position="308"/>
    </location>
</feature>
<dbReference type="InterPro" id="IPR002129">
    <property type="entry name" value="PyrdxlP-dep_de-COase"/>
</dbReference>
<comment type="similarity">
    <text evidence="2 7">Belongs to the group II decarboxylase family.</text>
</comment>
<dbReference type="PANTHER" id="PTHR45677:SF8">
    <property type="entry name" value="CYSTEINE SULFINIC ACID DECARBOXYLASE"/>
    <property type="match status" value="1"/>
</dbReference>
<gene>
    <name evidence="8" type="ORF">Rsub_04947</name>
</gene>
<dbReference type="Pfam" id="PF00282">
    <property type="entry name" value="Pyridoxal_deC"/>
    <property type="match status" value="1"/>
</dbReference>
<dbReference type="Proteomes" id="UP000247498">
    <property type="component" value="Unassembled WGS sequence"/>
</dbReference>
<dbReference type="STRING" id="307507.A0A2V0NYT8"/>
<dbReference type="InterPro" id="IPR021115">
    <property type="entry name" value="Pyridoxal-P_BS"/>
</dbReference>
<evidence type="ECO:0000313" key="8">
    <source>
        <dbReference type="EMBL" id="GBF91842.1"/>
    </source>
</evidence>
<dbReference type="GO" id="GO:0016831">
    <property type="term" value="F:carboxy-lyase activity"/>
    <property type="evidence" value="ECO:0007669"/>
    <property type="project" value="UniProtKB-KW"/>
</dbReference>
<dbReference type="AlphaFoldDB" id="A0A2V0NYT8"/>
<dbReference type="PANTHER" id="PTHR45677">
    <property type="entry name" value="GLUTAMATE DECARBOXYLASE-RELATED"/>
    <property type="match status" value="1"/>
</dbReference>
<dbReference type="EMBL" id="BDRX01000027">
    <property type="protein sequence ID" value="GBF91842.1"/>
    <property type="molecule type" value="Genomic_DNA"/>
</dbReference>
<dbReference type="PROSITE" id="PS00392">
    <property type="entry name" value="DDC_GAD_HDC_YDC"/>
    <property type="match status" value="1"/>
</dbReference>
<name>A0A2V0NYT8_9CHLO</name>
<evidence type="ECO:0000256" key="1">
    <source>
        <dbReference type="ARBA" id="ARBA00001933"/>
    </source>
</evidence>
<protein>
    <submittedName>
        <fullName evidence="8">Glutamate decarboxylase</fullName>
    </submittedName>
</protein>
<dbReference type="GO" id="GO:0019752">
    <property type="term" value="P:carboxylic acid metabolic process"/>
    <property type="evidence" value="ECO:0007669"/>
    <property type="project" value="InterPro"/>
</dbReference>
<keyword evidence="3" id="KW-0210">Decarboxylase</keyword>
<keyword evidence="4 6" id="KW-0663">Pyridoxal phosphate</keyword>
<dbReference type="Gene3D" id="3.90.1150.170">
    <property type="match status" value="1"/>
</dbReference>
<evidence type="ECO:0000256" key="2">
    <source>
        <dbReference type="ARBA" id="ARBA00009533"/>
    </source>
</evidence>
<dbReference type="InParanoid" id="A0A2V0NYT8"/>
<proteinExistence type="inferred from homology"/>
<dbReference type="SUPFAM" id="SSF53383">
    <property type="entry name" value="PLP-dependent transferases"/>
    <property type="match status" value="1"/>
</dbReference>
<evidence type="ECO:0000256" key="3">
    <source>
        <dbReference type="ARBA" id="ARBA00022793"/>
    </source>
</evidence>
<evidence type="ECO:0000256" key="7">
    <source>
        <dbReference type="RuleBase" id="RU000382"/>
    </source>
</evidence>
<accession>A0A2V0NYT8</accession>
<dbReference type="FunCoup" id="A0A2V0NYT8">
    <property type="interactions" value="91"/>
</dbReference>
<comment type="caution">
    <text evidence="8">The sequence shown here is derived from an EMBL/GenBank/DDBJ whole genome shotgun (WGS) entry which is preliminary data.</text>
</comment>